<dbReference type="Proteomes" id="UP001176940">
    <property type="component" value="Unassembled WGS sequence"/>
</dbReference>
<feature type="compositionally biased region" description="Acidic residues" evidence="1">
    <location>
        <begin position="494"/>
        <end position="503"/>
    </location>
</feature>
<evidence type="ECO:0000313" key="5">
    <source>
        <dbReference type="Proteomes" id="UP001176940"/>
    </source>
</evidence>
<keyword evidence="2" id="KW-0812">Transmembrane</keyword>
<feature type="region of interest" description="Disordered" evidence="1">
    <location>
        <begin position="314"/>
        <end position="334"/>
    </location>
</feature>
<protein>
    <recommendedName>
        <fullName evidence="3">Nucleolus and neural progenitor protein-like N-terminal domain-containing protein</fullName>
    </recommendedName>
</protein>
<keyword evidence="5" id="KW-1185">Reference proteome</keyword>
<evidence type="ECO:0000313" key="4">
    <source>
        <dbReference type="EMBL" id="CAJ0948905.1"/>
    </source>
</evidence>
<comment type="caution">
    <text evidence="4">The sequence shown here is derived from an EMBL/GenBank/DDBJ whole genome shotgun (WGS) entry which is preliminary data.</text>
</comment>
<dbReference type="Pfam" id="PF14780">
    <property type="entry name" value="NEPRO_N"/>
    <property type="match status" value="1"/>
</dbReference>
<dbReference type="PANTHER" id="PTHR34761">
    <property type="entry name" value="NUCLEOLUS AND NEURAL PROGENITOR PROTEIN"/>
    <property type="match status" value="1"/>
</dbReference>
<dbReference type="InterPro" id="IPR052835">
    <property type="entry name" value="Nepro"/>
</dbReference>
<keyword evidence="2" id="KW-1133">Transmembrane helix</keyword>
<reference evidence="4" key="1">
    <citation type="submission" date="2023-07" db="EMBL/GenBank/DDBJ databases">
        <authorList>
            <person name="Stuckert A."/>
        </authorList>
    </citation>
    <scope>NUCLEOTIDE SEQUENCE</scope>
</reference>
<feature type="domain" description="Nucleolus and neural progenitor protein-like N-terminal" evidence="3">
    <location>
        <begin position="6"/>
        <end position="191"/>
    </location>
</feature>
<dbReference type="InterPro" id="IPR027951">
    <property type="entry name" value="Nepro_N"/>
</dbReference>
<evidence type="ECO:0000259" key="3">
    <source>
        <dbReference type="Pfam" id="PF14780"/>
    </source>
</evidence>
<feature type="transmembrane region" description="Helical" evidence="2">
    <location>
        <begin position="161"/>
        <end position="179"/>
    </location>
</feature>
<gene>
    <name evidence="4" type="ORF">RIMI_LOCUS12369464</name>
</gene>
<sequence length="510" mass="58941">MAAEPWSRLHIPRPAIQCQLRVPLGASTEKYMKTLIDQCSAAHSFLKSKTLNTEVATLDTILYAYHHQLSCHKPYLALKQVQQCTKRIKSMGLEGSLKEMMDLCPKETDLENAQYCSVPSQPILELVSMKILGSCTLLVRLMDCCCKAFHLCLQNLKLREFVVMYIVLLGLLSRLWVLYRGLLKRLVALYSTHIRLQKEVSDFQKMPYFKDFVYPANIQDHLGSVFSDFTTYKLSNLFSQKDKAQFVNYMFDTSNLTKGEKKRKIRDADAKEPKRTLVDLGQPIQLLRLNRGILKTFDVKALFQPVKASRLQGLDSKQSNESNKRNSLSKHKRKKKCVKHLVPKIQEAEDFEGLSKQLHYAVKWCKERELKTEVAFFRNRYLRCHRLRYSEALGCSLKKKLRCWKKSMCHSLQEQTLRSDYLKRCLRIQRFQRSWKHAVTGSQRHRRVKKKSIRSPQCLESFPGEQAPSTDADAALKPLTSKLQEPSSKGTDECLSDTDDIDDIFSSIGI</sequence>
<evidence type="ECO:0000256" key="2">
    <source>
        <dbReference type="SAM" id="Phobius"/>
    </source>
</evidence>
<proteinExistence type="predicted"/>
<organism evidence="4 5">
    <name type="scientific">Ranitomeya imitator</name>
    <name type="common">mimic poison frog</name>
    <dbReference type="NCBI Taxonomy" id="111125"/>
    <lineage>
        <taxon>Eukaryota</taxon>
        <taxon>Metazoa</taxon>
        <taxon>Chordata</taxon>
        <taxon>Craniata</taxon>
        <taxon>Vertebrata</taxon>
        <taxon>Euteleostomi</taxon>
        <taxon>Amphibia</taxon>
        <taxon>Batrachia</taxon>
        <taxon>Anura</taxon>
        <taxon>Neobatrachia</taxon>
        <taxon>Hyloidea</taxon>
        <taxon>Dendrobatidae</taxon>
        <taxon>Dendrobatinae</taxon>
        <taxon>Ranitomeya</taxon>
    </lineage>
</organism>
<evidence type="ECO:0000256" key="1">
    <source>
        <dbReference type="SAM" id="MobiDB-lite"/>
    </source>
</evidence>
<name>A0ABN9LVL7_9NEOB</name>
<dbReference type="EMBL" id="CAUEEQ010029253">
    <property type="protein sequence ID" value="CAJ0948905.1"/>
    <property type="molecule type" value="Genomic_DNA"/>
</dbReference>
<dbReference type="PANTHER" id="PTHR34761:SF1">
    <property type="entry name" value="NUCLEOLUS AND NEURAL PROGENITOR PROTEIN"/>
    <property type="match status" value="1"/>
</dbReference>
<feature type="region of interest" description="Disordered" evidence="1">
    <location>
        <begin position="459"/>
        <end position="510"/>
    </location>
</feature>
<keyword evidence="2" id="KW-0472">Membrane</keyword>
<accession>A0ABN9LVL7</accession>